<dbReference type="RefSeq" id="XP_028269925.1">
    <property type="nucleotide sequence ID" value="XM_028414124.1"/>
</dbReference>
<feature type="domain" description="Death" evidence="12">
    <location>
        <begin position="299"/>
        <end position="363"/>
    </location>
</feature>
<feature type="domain" description="TNFR-Cys" evidence="13">
    <location>
        <begin position="117"/>
        <end position="157"/>
    </location>
</feature>
<evidence type="ECO:0000256" key="1">
    <source>
        <dbReference type="ARBA" id="ARBA00004370"/>
    </source>
</evidence>
<dbReference type="GO" id="GO:0009986">
    <property type="term" value="C:cell surface"/>
    <property type="evidence" value="ECO:0007669"/>
    <property type="project" value="TreeGrafter"/>
</dbReference>
<name>A0A6P7IZX6_9TELE</name>
<gene>
    <name evidence="15" type="primary">hdr</name>
</gene>
<dbReference type="InterPro" id="IPR034029">
    <property type="entry name" value="TNFRSF10A/B_death"/>
</dbReference>
<evidence type="ECO:0000313" key="15">
    <source>
        <dbReference type="RefSeq" id="XP_028269925.1"/>
    </source>
</evidence>
<dbReference type="AlphaFoldDB" id="A0A6P7IZX6"/>
<evidence type="ECO:0000256" key="9">
    <source>
        <dbReference type="PROSITE-ProRule" id="PRU00206"/>
    </source>
</evidence>
<dbReference type="InterPro" id="IPR000488">
    <property type="entry name" value="Death_dom"/>
</dbReference>
<evidence type="ECO:0000256" key="2">
    <source>
        <dbReference type="ARBA" id="ARBA00022703"/>
    </source>
</evidence>
<dbReference type="Proteomes" id="UP000515145">
    <property type="component" value="Chromosome 9"/>
</dbReference>
<keyword evidence="3 11" id="KW-0732">Signal</keyword>
<evidence type="ECO:0000256" key="6">
    <source>
        <dbReference type="ARBA" id="ARBA00023157"/>
    </source>
</evidence>
<feature type="disulfide bond" evidence="9">
    <location>
        <begin position="118"/>
        <end position="133"/>
    </location>
</feature>
<dbReference type="Gene3D" id="1.10.533.10">
    <property type="entry name" value="Death Domain, Fas"/>
    <property type="match status" value="1"/>
</dbReference>
<feature type="repeat" description="TNFR-Cys" evidence="9">
    <location>
        <begin position="76"/>
        <end position="116"/>
    </location>
</feature>
<feature type="signal peptide" evidence="11">
    <location>
        <begin position="1"/>
        <end position="21"/>
    </location>
</feature>
<dbReference type="SMART" id="SM00208">
    <property type="entry name" value="TNFR"/>
    <property type="match status" value="3"/>
</dbReference>
<dbReference type="InterPro" id="IPR001368">
    <property type="entry name" value="TNFR/NGFR_Cys_rich_reg"/>
</dbReference>
<keyword evidence="8" id="KW-0325">Glycoprotein</keyword>
<keyword evidence="5 10" id="KW-0472">Membrane</keyword>
<dbReference type="Gene3D" id="2.10.50.10">
    <property type="entry name" value="Tumor Necrosis Factor Receptor, subunit A, domain 2"/>
    <property type="match status" value="2"/>
</dbReference>
<dbReference type="GO" id="GO:0004888">
    <property type="term" value="F:transmembrane signaling receptor activity"/>
    <property type="evidence" value="ECO:0007669"/>
    <property type="project" value="UniProtKB-ARBA"/>
</dbReference>
<dbReference type="GO" id="GO:0043065">
    <property type="term" value="P:positive regulation of apoptotic process"/>
    <property type="evidence" value="ECO:0007669"/>
    <property type="project" value="TreeGrafter"/>
</dbReference>
<dbReference type="Pfam" id="PF00531">
    <property type="entry name" value="Death"/>
    <property type="match status" value="1"/>
</dbReference>
<feature type="transmembrane region" description="Helical" evidence="10">
    <location>
        <begin position="169"/>
        <end position="192"/>
    </location>
</feature>
<dbReference type="PANTHER" id="PTHR46330:SF6">
    <property type="entry name" value="HEMATOPOIETIC DEATH RECEPTOR-RELATED"/>
    <property type="match status" value="1"/>
</dbReference>
<keyword evidence="10" id="KW-0812">Transmembrane</keyword>
<feature type="disulfide bond" evidence="9">
    <location>
        <begin position="77"/>
        <end position="92"/>
    </location>
</feature>
<dbReference type="PANTHER" id="PTHR46330">
    <property type="entry name" value="TUMOR NECROSIS FACTOR RECEPTOR SUPERFAMILY MEMBER 10B"/>
    <property type="match status" value="1"/>
</dbReference>
<evidence type="ECO:0000259" key="12">
    <source>
        <dbReference type="PROSITE" id="PS50017"/>
    </source>
</evidence>
<evidence type="ECO:0000256" key="11">
    <source>
        <dbReference type="SAM" id="SignalP"/>
    </source>
</evidence>
<dbReference type="InterPro" id="IPR052491">
    <property type="entry name" value="TNFRSF10"/>
</dbReference>
<dbReference type="InterPro" id="IPR011029">
    <property type="entry name" value="DEATH-like_dom_sf"/>
</dbReference>
<dbReference type="GO" id="GO:0005886">
    <property type="term" value="C:plasma membrane"/>
    <property type="evidence" value="ECO:0007669"/>
    <property type="project" value="TreeGrafter"/>
</dbReference>
<dbReference type="OrthoDB" id="8848202at2759"/>
<feature type="repeat" description="TNFR-Cys" evidence="9">
    <location>
        <begin position="117"/>
        <end position="157"/>
    </location>
</feature>
<dbReference type="GeneID" id="114441292"/>
<dbReference type="Pfam" id="PF00020">
    <property type="entry name" value="TNFR_c6"/>
    <property type="match status" value="2"/>
</dbReference>
<sequence>MKNLLMYTFFALVIRLKHTVAFPSGLDLRANRTRRDISCRDYQEYLNGNICCLNCPAGMYVKSPCTRAGEKGQCEECEYGTFTEHSNELKQCLKCTQCRSDQETVRACTGNQNAECRCKSGRFCDPDQACEVCKKCSRCENDEVIVRNCTSTTNTECKKISHKPASTSVTAVVIVLCSLCAVAVICVIVILLKKRQTGSQQNLPDRTKTGQASTSPMVRADLEVERERLCETPSDSANSSQHNLTCLPSPTSRVTPVASGLPNKRDIEQFPTLMPVNGEQSLKDCFKYFEELDVCLQNKFFRHLGINDNAIKSTESLSYDDRMHELLKVWMEKEGRRASLNDLLRALLELNQRRTAETIKQNAVEEGHYRSVSDDDL</sequence>
<proteinExistence type="predicted"/>
<dbReference type="SUPFAM" id="SSF57586">
    <property type="entry name" value="TNF receptor-like"/>
    <property type="match status" value="2"/>
</dbReference>
<organism evidence="14 15">
    <name type="scientific">Parambassis ranga</name>
    <name type="common">Indian glassy fish</name>
    <dbReference type="NCBI Taxonomy" id="210632"/>
    <lineage>
        <taxon>Eukaryota</taxon>
        <taxon>Metazoa</taxon>
        <taxon>Chordata</taxon>
        <taxon>Craniata</taxon>
        <taxon>Vertebrata</taxon>
        <taxon>Euteleostomi</taxon>
        <taxon>Actinopterygii</taxon>
        <taxon>Neopterygii</taxon>
        <taxon>Teleostei</taxon>
        <taxon>Neoteleostei</taxon>
        <taxon>Acanthomorphata</taxon>
        <taxon>Ovalentaria</taxon>
        <taxon>Ambassidae</taxon>
        <taxon>Parambassis</taxon>
    </lineage>
</organism>
<feature type="chain" id="PRO_5028235262" evidence="11">
    <location>
        <begin position="22"/>
        <end position="377"/>
    </location>
</feature>
<protein>
    <submittedName>
        <fullName evidence="15">Hematopoietic death receptor isoform X1</fullName>
    </submittedName>
</protein>
<reference evidence="15" key="1">
    <citation type="submission" date="2025-08" db="UniProtKB">
        <authorList>
            <consortium name="RefSeq"/>
        </authorList>
    </citation>
    <scope>IDENTIFICATION</scope>
</reference>
<evidence type="ECO:0000256" key="5">
    <source>
        <dbReference type="ARBA" id="ARBA00023136"/>
    </source>
</evidence>
<feature type="disulfide bond" evidence="9">
    <location>
        <begin position="98"/>
        <end position="116"/>
    </location>
</feature>
<dbReference type="PROSITE" id="PS50017">
    <property type="entry name" value="DEATH_DOMAIN"/>
    <property type="match status" value="1"/>
</dbReference>
<feature type="disulfide bond" evidence="9">
    <location>
        <begin position="95"/>
        <end position="108"/>
    </location>
</feature>
<keyword evidence="14" id="KW-1185">Reference proteome</keyword>
<evidence type="ECO:0000256" key="3">
    <source>
        <dbReference type="ARBA" id="ARBA00022729"/>
    </source>
</evidence>
<dbReference type="InParanoid" id="A0A6P7IZX6"/>
<feature type="domain" description="TNFR-Cys" evidence="13">
    <location>
        <begin position="76"/>
        <end position="116"/>
    </location>
</feature>
<dbReference type="FunFam" id="2.10.50.10:FF:000004">
    <property type="entry name" value="Tumor necrosis factor receptor superfamily member 6"/>
    <property type="match status" value="1"/>
</dbReference>
<keyword evidence="4" id="KW-0677">Repeat</keyword>
<accession>A0A6P7IZX6</accession>
<dbReference type="CTD" id="373093"/>
<evidence type="ECO:0000256" key="10">
    <source>
        <dbReference type="SAM" id="Phobius"/>
    </source>
</evidence>
<keyword evidence="7 15" id="KW-0675">Receptor</keyword>
<keyword evidence="2" id="KW-0053">Apoptosis</keyword>
<evidence type="ECO:0000256" key="7">
    <source>
        <dbReference type="ARBA" id="ARBA00023170"/>
    </source>
</evidence>
<dbReference type="PROSITE" id="PS50050">
    <property type="entry name" value="TNFR_NGFR_2"/>
    <property type="match status" value="2"/>
</dbReference>
<dbReference type="SUPFAM" id="SSF47986">
    <property type="entry name" value="DEATH domain"/>
    <property type="match status" value="1"/>
</dbReference>
<evidence type="ECO:0000313" key="14">
    <source>
        <dbReference type="Proteomes" id="UP000515145"/>
    </source>
</evidence>
<dbReference type="CDD" id="cd08315">
    <property type="entry name" value="Death_TRAILR_DR4_DR5"/>
    <property type="match status" value="1"/>
</dbReference>
<evidence type="ECO:0000259" key="13">
    <source>
        <dbReference type="PROSITE" id="PS50050"/>
    </source>
</evidence>
<dbReference type="GO" id="GO:0036462">
    <property type="term" value="P:TRAIL-activated apoptotic signaling pathway"/>
    <property type="evidence" value="ECO:0007669"/>
    <property type="project" value="TreeGrafter"/>
</dbReference>
<evidence type="ECO:0000256" key="8">
    <source>
        <dbReference type="ARBA" id="ARBA00023180"/>
    </source>
</evidence>
<feature type="disulfide bond" evidence="9">
    <location>
        <begin position="139"/>
        <end position="157"/>
    </location>
</feature>
<keyword evidence="6 9" id="KW-1015">Disulfide bond</keyword>
<comment type="subcellular location">
    <subcellularLocation>
        <location evidence="1">Membrane</location>
    </subcellularLocation>
</comment>
<feature type="disulfide bond" evidence="9">
    <location>
        <begin position="136"/>
        <end position="149"/>
    </location>
</feature>
<evidence type="ECO:0000256" key="4">
    <source>
        <dbReference type="ARBA" id="ARBA00022737"/>
    </source>
</evidence>
<keyword evidence="10" id="KW-1133">Transmembrane helix</keyword>